<evidence type="ECO:0000256" key="2">
    <source>
        <dbReference type="ARBA" id="ARBA00007511"/>
    </source>
</evidence>
<feature type="transmembrane region" description="Helical" evidence="6">
    <location>
        <begin position="210"/>
        <end position="230"/>
    </location>
</feature>
<feature type="transmembrane region" description="Helical" evidence="6">
    <location>
        <begin position="51"/>
        <end position="69"/>
    </location>
</feature>
<keyword evidence="4 6" id="KW-1133">Transmembrane helix</keyword>
<comment type="similarity">
    <text evidence="2">Belongs to the TerC family.</text>
</comment>
<evidence type="ECO:0000313" key="8">
    <source>
        <dbReference type="Proteomes" id="UP000018542"/>
    </source>
</evidence>
<evidence type="ECO:0000256" key="3">
    <source>
        <dbReference type="ARBA" id="ARBA00022692"/>
    </source>
</evidence>
<feature type="transmembrane region" description="Helical" evidence="6">
    <location>
        <begin position="142"/>
        <end position="166"/>
    </location>
</feature>
<sequence>MTWLDALGIDTAYALQILKIIGIDIVLAGDNAVVIAMACRMLPPKQRMMGILLGAGVAILLRVVFTLVVQQLLDVPLLKLAGGFLLVWIALKLVTASDPEDHNVKSGTSLWEAVRIIAIADIVMSLDNVLAIAAAAHGDPMLIVFGLALSVPLVVGGATLITSLLVRFPILIWGGAALLGWVAGELIATEPLLAGVMHSVGEALGLTAKGVARVFEVLGVIVVVSIGLAIRRSADPARSDGTT</sequence>
<dbReference type="EMBL" id="CP006912">
    <property type="protein sequence ID" value="AHB47254.1"/>
    <property type="molecule type" value="Genomic_DNA"/>
</dbReference>
<dbReference type="AlphaFoldDB" id="V5SBA2"/>
<keyword evidence="8" id="KW-1185">Reference proteome</keyword>
<proteinExistence type="inferred from homology"/>
<name>V5SBA2_9HYPH</name>
<dbReference type="InterPro" id="IPR005496">
    <property type="entry name" value="Integral_membrane_TerC"/>
</dbReference>
<dbReference type="PATRIC" id="fig|1029756.8.peg.158"/>
<keyword evidence="5 6" id="KW-0472">Membrane</keyword>
<dbReference type="InterPro" id="IPR022301">
    <property type="entry name" value="Integral_membrane_YjbE"/>
</dbReference>
<dbReference type="Pfam" id="PF03741">
    <property type="entry name" value="TerC"/>
    <property type="match status" value="1"/>
</dbReference>
<dbReference type="Proteomes" id="UP000018542">
    <property type="component" value="Chromosome"/>
</dbReference>
<evidence type="ECO:0000256" key="4">
    <source>
        <dbReference type="ARBA" id="ARBA00022989"/>
    </source>
</evidence>
<evidence type="ECO:0000256" key="5">
    <source>
        <dbReference type="ARBA" id="ARBA00023136"/>
    </source>
</evidence>
<dbReference type="OrthoDB" id="9807970at2"/>
<dbReference type="PANTHER" id="PTHR30238:SF4">
    <property type="entry name" value="SLL1022 PROTEIN"/>
    <property type="match status" value="1"/>
</dbReference>
<dbReference type="GO" id="GO:0016020">
    <property type="term" value="C:membrane"/>
    <property type="evidence" value="ECO:0007669"/>
    <property type="project" value="UniProtKB-SubCell"/>
</dbReference>
<dbReference type="NCBIfam" id="TIGR03717">
    <property type="entry name" value="R_switched_YjbE"/>
    <property type="match status" value="1"/>
</dbReference>
<evidence type="ECO:0000256" key="6">
    <source>
        <dbReference type="SAM" id="Phobius"/>
    </source>
</evidence>
<dbReference type="STRING" id="1029756.W911_00735"/>
<reference evidence="7 8" key="1">
    <citation type="journal article" date="2014" name="Genome Announc.">
        <title>Complete Genome Sequence of Hyphomicrobium nitrativorans Strain NL23, a Denitrifying Bacterium Isolated from Biofilm of a Methanol-Fed Denitrification System Treating Seawater at the Montreal Biodome.</title>
        <authorList>
            <person name="Martineau C."/>
            <person name="Villeneuve C."/>
            <person name="Mauffrey F."/>
            <person name="Villemur R."/>
        </authorList>
    </citation>
    <scope>NUCLEOTIDE SEQUENCE [LARGE SCALE GENOMIC DNA]</scope>
    <source>
        <strain evidence="7">NL23</strain>
    </source>
</reference>
<keyword evidence="3 6" id="KW-0812">Transmembrane</keyword>
<gene>
    <name evidence="7" type="ORF">W911_00735</name>
</gene>
<dbReference type="KEGG" id="hni:W911_00735"/>
<feature type="transmembrane region" description="Helical" evidence="6">
    <location>
        <begin position="178"/>
        <end position="198"/>
    </location>
</feature>
<dbReference type="RefSeq" id="WP_023785593.1">
    <property type="nucleotide sequence ID" value="NC_022997.1"/>
</dbReference>
<feature type="transmembrane region" description="Helical" evidence="6">
    <location>
        <begin position="20"/>
        <end position="39"/>
    </location>
</feature>
<evidence type="ECO:0000313" key="7">
    <source>
        <dbReference type="EMBL" id="AHB47254.1"/>
    </source>
</evidence>
<protein>
    <submittedName>
        <fullName evidence="7">Membrane protein</fullName>
    </submittedName>
</protein>
<dbReference type="HOGENOM" id="CLU_070543_0_0_5"/>
<evidence type="ECO:0000256" key="1">
    <source>
        <dbReference type="ARBA" id="ARBA00004141"/>
    </source>
</evidence>
<dbReference type="PANTHER" id="PTHR30238">
    <property type="entry name" value="MEMBRANE BOUND PREDICTED REDOX MODULATOR"/>
    <property type="match status" value="1"/>
</dbReference>
<comment type="subcellular location">
    <subcellularLocation>
        <location evidence="1">Membrane</location>
        <topology evidence="1">Multi-pass membrane protein</topology>
    </subcellularLocation>
</comment>
<organism evidence="7 8">
    <name type="scientific">Hyphomicrobium nitrativorans NL23</name>
    <dbReference type="NCBI Taxonomy" id="1029756"/>
    <lineage>
        <taxon>Bacteria</taxon>
        <taxon>Pseudomonadati</taxon>
        <taxon>Pseudomonadota</taxon>
        <taxon>Alphaproteobacteria</taxon>
        <taxon>Hyphomicrobiales</taxon>
        <taxon>Hyphomicrobiaceae</taxon>
        <taxon>Hyphomicrobium</taxon>
    </lineage>
</organism>
<accession>V5SBA2</accession>